<accession>A0A9Q0R084</accession>
<proteinExistence type="predicted"/>
<gene>
    <name evidence="1" type="ORF">NE237_009375</name>
</gene>
<evidence type="ECO:0000313" key="2">
    <source>
        <dbReference type="Proteomes" id="UP001141806"/>
    </source>
</evidence>
<dbReference type="AlphaFoldDB" id="A0A9Q0R084"/>
<comment type="caution">
    <text evidence="1">The sequence shown here is derived from an EMBL/GenBank/DDBJ whole genome shotgun (WGS) entry which is preliminary data.</text>
</comment>
<reference evidence="1" key="1">
    <citation type="journal article" date="2023" name="Plant J.">
        <title>The genome of the king protea, Protea cynaroides.</title>
        <authorList>
            <person name="Chang J."/>
            <person name="Duong T.A."/>
            <person name="Schoeman C."/>
            <person name="Ma X."/>
            <person name="Roodt D."/>
            <person name="Barker N."/>
            <person name="Li Z."/>
            <person name="Van de Peer Y."/>
            <person name="Mizrachi E."/>
        </authorList>
    </citation>
    <scope>NUCLEOTIDE SEQUENCE</scope>
    <source>
        <tissue evidence="1">Young leaves</tissue>
    </source>
</reference>
<organism evidence="1 2">
    <name type="scientific">Protea cynaroides</name>
    <dbReference type="NCBI Taxonomy" id="273540"/>
    <lineage>
        <taxon>Eukaryota</taxon>
        <taxon>Viridiplantae</taxon>
        <taxon>Streptophyta</taxon>
        <taxon>Embryophyta</taxon>
        <taxon>Tracheophyta</taxon>
        <taxon>Spermatophyta</taxon>
        <taxon>Magnoliopsida</taxon>
        <taxon>Proteales</taxon>
        <taxon>Proteaceae</taxon>
        <taxon>Protea</taxon>
    </lineage>
</organism>
<name>A0A9Q0R084_9MAGN</name>
<sequence>MQLTFVRGKMQLSVVQISNCSNLMRPSSSSVGLLSHLQNDFKIGNESMGVNYPDDGSLGNSKWFSGLLWTSSKFRFSCISKVMLLGPFSFQFPTNIAVEFVHEKSRGDG</sequence>
<dbReference type="Proteomes" id="UP001141806">
    <property type="component" value="Unassembled WGS sequence"/>
</dbReference>
<dbReference type="EMBL" id="JAMYWD010000002">
    <property type="protein sequence ID" value="KAJ4978595.1"/>
    <property type="molecule type" value="Genomic_DNA"/>
</dbReference>
<protein>
    <submittedName>
        <fullName evidence="1">Uncharacterized protein</fullName>
    </submittedName>
</protein>
<keyword evidence="2" id="KW-1185">Reference proteome</keyword>
<evidence type="ECO:0000313" key="1">
    <source>
        <dbReference type="EMBL" id="KAJ4978595.1"/>
    </source>
</evidence>